<proteinExistence type="predicted"/>
<feature type="region of interest" description="Disordered" evidence="1">
    <location>
        <begin position="1"/>
        <end position="26"/>
    </location>
</feature>
<sequence>MFLREWSRAERANPKRKKMDAHHWSTRGAVAKQAIVDAFKRLPEEPEAAEE</sequence>
<dbReference type="AlphaFoldDB" id="A0A847TR43"/>
<dbReference type="RefSeq" id="WP_170092534.1">
    <property type="nucleotide sequence ID" value="NZ_WOYG01000001.1"/>
</dbReference>
<protein>
    <submittedName>
        <fullName evidence="2">Uncharacterized protein</fullName>
    </submittedName>
</protein>
<accession>A0A847TR43</accession>
<evidence type="ECO:0000313" key="2">
    <source>
        <dbReference type="EMBL" id="NLV08512.1"/>
    </source>
</evidence>
<organism evidence="2 3">
    <name type="scientific">Halomicrobium mukohataei</name>
    <dbReference type="NCBI Taxonomy" id="57705"/>
    <lineage>
        <taxon>Archaea</taxon>
        <taxon>Methanobacteriati</taxon>
        <taxon>Methanobacteriota</taxon>
        <taxon>Stenosarchaea group</taxon>
        <taxon>Halobacteria</taxon>
        <taxon>Halobacteriales</taxon>
        <taxon>Haloarculaceae</taxon>
        <taxon>Halomicrobium</taxon>
    </lineage>
</organism>
<name>A0A847TR43_9EURY</name>
<feature type="compositionally biased region" description="Basic and acidic residues" evidence="1">
    <location>
        <begin position="1"/>
        <end position="13"/>
    </location>
</feature>
<comment type="caution">
    <text evidence="2">The sequence shown here is derived from an EMBL/GenBank/DDBJ whole genome shotgun (WGS) entry which is preliminary data.</text>
</comment>
<dbReference type="EMBL" id="WOYG01000001">
    <property type="protein sequence ID" value="NLV08512.1"/>
    <property type="molecule type" value="Genomic_DNA"/>
</dbReference>
<evidence type="ECO:0000313" key="3">
    <source>
        <dbReference type="Proteomes" id="UP000608662"/>
    </source>
</evidence>
<evidence type="ECO:0000256" key="1">
    <source>
        <dbReference type="SAM" id="MobiDB-lite"/>
    </source>
</evidence>
<dbReference type="Proteomes" id="UP000608662">
    <property type="component" value="Unassembled WGS sequence"/>
</dbReference>
<gene>
    <name evidence="2" type="ORF">GOC74_00990</name>
</gene>
<reference evidence="2" key="1">
    <citation type="submission" date="2019-12" db="EMBL/GenBank/DDBJ databases">
        <title>Whole-genome sequence of Halomicrobium mukohataei pws1.</title>
        <authorList>
            <person name="Verma D.K."/>
            <person name="Gopal K."/>
            <person name="Prasad E.S."/>
        </authorList>
    </citation>
    <scope>NUCLEOTIDE SEQUENCE</scope>
    <source>
        <strain evidence="2">Pws1</strain>
    </source>
</reference>